<protein>
    <submittedName>
        <fullName evidence="2">Uncharacterized protein</fullName>
    </submittedName>
</protein>
<evidence type="ECO:0000313" key="3">
    <source>
        <dbReference type="Proteomes" id="UP000000268"/>
    </source>
</evidence>
<organism evidence="2 3">
    <name type="scientific">Acaryochloris marina (strain MBIC 11017)</name>
    <dbReference type="NCBI Taxonomy" id="329726"/>
    <lineage>
        <taxon>Bacteria</taxon>
        <taxon>Bacillati</taxon>
        <taxon>Cyanobacteriota</taxon>
        <taxon>Cyanophyceae</taxon>
        <taxon>Acaryochloridales</taxon>
        <taxon>Acaryochloridaceae</taxon>
        <taxon>Acaryochloris</taxon>
    </lineage>
</organism>
<keyword evidence="1" id="KW-0812">Transmembrane</keyword>
<sequence>MERLKPSWHLFGLDHCDWTLYRCHLGEFFYSIRKLMAILFFVCCTYFYKI</sequence>
<dbReference type="AlphaFoldDB" id="B0C7T3"/>
<feature type="transmembrane region" description="Helical" evidence="1">
    <location>
        <begin position="28"/>
        <end position="48"/>
    </location>
</feature>
<dbReference type="EMBL" id="CP000828">
    <property type="protein sequence ID" value="ABW26474.1"/>
    <property type="molecule type" value="Genomic_DNA"/>
</dbReference>
<evidence type="ECO:0000256" key="1">
    <source>
        <dbReference type="SAM" id="Phobius"/>
    </source>
</evidence>
<dbReference type="KEGG" id="amr:AM1_1446"/>
<accession>B0C7T3</accession>
<dbReference type="HOGENOM" id="CLU_3113300_0_0_3"/>
<reference evidence="2 3" key="1">
    <citation type="journal article" date="2008" name="Proc. Natl. Acad. Sci. U.S.A.">
        <title>Niche adaptation and genome expansion in the chlorophyll d-producing cyanobacterium Acaryochloris marina.</title>
        <authorList>
            <person name="Swingley W.D."/>
            <person name="Chen M."/>
            <person name="Cheung P.C."/>
            <person name="Conrad A.L."/>
            <person name="Dejesa L.C."/>
            <person name="Hao J."/>
            <person name="Honchak B.M."/>
            <person name="Karbach L.E."/>
            <person name="Kurdoglu A."/>
            <person name="Lahiri S."/>
            <person name="Mastrian S.D."/>
            <person name="Miyashita H."/>
            <person name="Page L."/>
            <person name="Ramakrishna P."/>
            <person name="Satoh S."/>
            <person name="Sattley W.M."/>
            <person name="Shimada Y."/>
            <person name="Taylor H.L."/>
            <person name="Tomo T."/>
            <person name="Tsuchiya T."/>
            <person name="Wang Z.T."/>
            <person name="Raymond J."/>
            <person name="Mimuro M."/>
            <person name="Blankenship R.E."/>
            <person name="Touchman J.W."/>
        </authorList>
    </citation>
    <scope>NUCLEOTIDE SEQUENCE [LARGE SCALE GENOMIC DNA]</scope>
    <source>
        <strain evidence="3">MBIC 11017</strain>
    </source>
</reference>
<name>B0C7T3_ACAM1</name>
<proteinExistence type="predicted"/>
<keyword evidence="1" id="KW-1133">Transmembrane helix</keyword>
<dbReference type="Proteomes" id="UP000000268">
    <property type="component" value="Chromosome"/>
</dbReference>
<evidence type="ECO:0000313" key="2">
    <source>
        <dbReference type="EMBL" id="ABW26474.1"/>
    </source>
</evidence>
<gene>
    <name evidence="2" type="ordered locus">AM1_1446</name>
</gene>
<keyword evidence="3" id="KW-1185">Reference proteome</keyword>
<keyword evidence="1" id="KW-0472">Membrane</keyword>